<comment type="similarity">
    <text evidence="2">Belongs to the CCDC90 family.</text>
</comment>
<comment type="subcellular location">
    <subcellularLocation>
        <location evidence="1">Mitochondrion membrane</location>
    </subcellularLocation>
</comment>
<organism evidence="10 11">
    <name type="scientific">Astatotilapia calliptera</name>
    <name type="common">Eastern happy</name>
    <name type="synonym">Chromis callipterus</name>
    <dbReference type="NCBI Taxonomy" id="8154"/>
    <lineage>
        <taxon>Eukaryota</taxon>
        <taxon>Metazoa</taxon>
        <taxon>Chordata</taxon>
        <taxon>Craniata</taxon>
        <taxon>Vertebrata</taxon>
        <taxon>Euteleostomi</taxon>
        <taxon>Actinopterygii</taxon>
        <taxon>Neopterygii</taxon>
        <taxon>Teleostei</taxon>
        <taxon>Neoteleostei</taxon>
        <taxon>Acanthomorphata</taxon>
        <taxon>Ovalentaria</taxon>
        <taxon>Cichlomorphae</taxon>
        <taxon>Cichliformes</taxon>
        <taxon>Cichlidae</taxon>
        <taxon>African cichlids</taxon>
        <taxon>Pseudocrenilabrinae</taxon>
        <taxon>Haplochromini</taxon>
        <taxon>Astatotilapia</taxon>
    </lineage>
</organism>
<dbReference type="Proteomes" id="UP000265100">
    <property type="component" value="Chromosome 10"/>
</dbReference>
<dbReference type="Gene3D" id="1.20.5.340">
    <property type="match status" value="1"/>
</dbReference>
<evidence type="ECO:0000256" key="4">
    <source>
        <dbReference type="ARBA" id="ARBA00022989"/>
    </source>
</evidence>
<reference evidence="11" key="2">
    <citation type="submission" date="2023-03" db="EMBL/GenBank/DDBJ databases">
        <authorList>
            <consortium name="Wellcome Sanger Institute Data Sharing"/>
        </authorList>
    </citation>
    <scope>NUCLEOTIDE SEQUENCE [LARGE SCALE GENOMIC DNA]</scope>
</reference>
<feature type="compositionally biased region" description="Basic and acidic residues" evidence="9">
    <location>
        <begin position="196"/>
        <end position="205"/>
    </location>
</feature>
<accession>A0AAX7UL00</accession>
<keyword evidence="4" id="KW-1133">Transmembrane helix</keyword>
<name>A0AAX7UL00_ASTCA</name>
<feature type="region of interest" description="Disordered" evidence="9">
    <location>
        <begin position="172"/>
        <end position="270"/>
    </location>
</feature>
<keyword evidence="11" id="KW-1185">Reference proteome</keyword>
<evidence type="ECO:0000256" key="6">
    <source>
        <dbReference type="ARBA" id="ARBA00023128"/>
    </source>
</evidence>
<dbReference type="FunFam" id="1.20.5.340:FF:000015">
    <property type="entry name" value="Mitochondrial calcium uniporter regulator 1"/>
    <property type="match status" value="1"/>
</dbReference>
<keyword evidence="6" id="KW-0496">Mitochondrion</keyword>
<evidence type="ECO:0000256" key="2">
    <source>
        <dbReference type="ARBA" id="ARBA00007224"/>
    </source>
</evidence>
<evidence type="ECO:0000313" key="10">
    <source>
        <dbReference type="Ensembl" id="ENSACLP00000069690.1"/>
    </source>
</evidence>
<evidence type="ECO:0000256" key="8">
    <source>
        <dbReference type="SAM" id="Coils"/>
    </source>
</evidence>
<dbReference type="InterPro" id="IPR024461">
    <property type="entry name" value="CCDC90-like"/>
</dbReference>
<dbReference type="Ensembl" id="ENSACLT00000070131.1">
    <property type="protein sequence ID" value="ENSACLP00000069690.1"/>
    <property type="gene ID" value="ENSACLG00000028655.1"/>
</dbReference>
<dbReference type="Pfam" id="PF07798">
    <property type="entry name" value="CCDC90-like"/>
    <property type="match status" value="1"/>
</dbReference>
<keyword evidence="7" id="KW-0472">Membrane</keyword>
<evidence type="ECO:0000256" key="3">
    <source>
        <dbReference type="ARBA" id="ARBA00022692"/>
    </source>
</evidence>
<evidence type="ECO:0000256" key="5">
    <source>
        <dbReference type="ARBA" id="ARBA00023054"/>
    </source>
</evidence>
<dbReference type="GeneTree" id="ENSGT00940000155453"/>
<evidence type="ECO:0000256" key="1">
    <source>
        <dbReference type="ARBA" id="ARBA00004325"/>
    </source>
</evidence>
<dbReference type="PANTHER" id="PTHR14360:SF14">
    <property type="entry name" value="COILED-COIL DOMAIN-CONTAINING PROTEIN 90B, MITOCHONDRIAL"/>
    <property type="match status" value="1"/>
</dbReference>
<dbReference type="AlphaFoldDB" id="A0AAX7UL00"/>
<reference evidence="10" key="4">
    <citation type="submission" date="2025-09" db="UniProtKB">
        <authorList>
            <consortium name="Ensembl"/>
        </authorList>
    </citation>
    <scope>IDENTIFICATION</scope>
</reference>
<proteinExistence type="inferred from homology"/>
<evidence type="ECO:0000256" key="9">
    <source>
        <dbReference type="SAM" id="MobiDB-lite"/>
    </source>
</evidence>
<evidence type="ECO:0000256" key="7">
    <source>
        <dbReference type="ARBA" id="ARBA00023136"/>
    </source>
</evidence>
<keyword evidence="5 8" id="KW-0175">Coiled coil</keyword>
<evidence type="ECO:0000313" key="11">
    <source>
        <dbReference type="Proteomes" id="UP000265100"/>
    </source>
</evidence>
<feature type="coiled-coil region" evidence="8">
    <location>
        <begin position="118"/>
        <end position="152"/>
    </location>
</feature>
<keyword evidence="3" id="KW-0812">Transmembrane</keyword>
<reference evidence="10 11" key="1">
    <citation type="submission" date="2018-05" db="EMBL/GenBank/DDBJ databases">
        <authorList>
            <person name="Datahose"/>
        </authorList>
    </citation>
    <scope>NUCLEOTIDE SEQUENCE</scope>
</reference>
<feature type="compositionally biased region" description="Basic residues" evidence="9">
    <location>
        <begin position="179"/>
        <end position="194"/>
    </location>
</feature>
<dbReference type="GO" id="GO:0031966">
    <property type="term" value="C:mitochondrial membrane"/>
    <property type="evidence" value="ECO:0007669"/>
    <property type="project" value="UniProtKB-SubCell"/>
</dbReference>
<protein>
    <submittedName>
        <fullName evidence="10">Coiled-coil domain containing 90B</fullName>
    </submittedName>
</protein>
<reference evidence="10" key="3">
    <citation type="submission" date="2025-08" db="UniProtKB">
        <authorList>
            <consortium name="Ensembl"/>
        </authorList>
    </citation>
    <scope>IDENTIFICATION</scope>
</reference>
<sequence>MNVLMRRCFRQRVVTWRGLHVGAPLTTFDVRKVELTPLEQRKLTFDSHAMVTELQSSGFEKNQAELIVSALVTLATANMDVVYKDMVTKSHQEIALQQIMAHLDSVRKDMVILEKSEFANLRSENTKMKRELEQLQNRLKEESKKMMAETKLDINLERSRVSDMVRLARNLPQEQRSFSKTHRAVRPAARHSPRLLKGEEADGGHVRLSSQEIRAGKRQHGDQQEAGPAGGLAEDAAGVPETADDPLPGSHPLLLPRHRSGTLPPLEVNE</sequence>
<dbReference type="PANTHER" id="PTHR14360">
    <property type="entry name" value="PROTEIN FMP32, MITOCHONDRIAL"/>
    <property type="match status" value="1"/>
</dbReference>